<proteinExistence type="predicted"/>
<evidence type="ECO:0000256" key="11">
    <source>
        <dbReference type="ARBA" id="ARBA00022801"/>
    </source>
</evidence>
<comment type="cofactor">
    <cofactor evidence="2">
        <name>Mn(2+)</name>
        <dbReference type="ChEBI" id="CHEBI:29035"/>
    </cofactor>
</comment>
<dbReference type="InterPro" id="IPR001352">
    <property type="entry name" value="RNase_HII/HIII"/>
</dbReference>
<dbReference type="AlphaFoldDB" id="A0A0F6PYD2"/>
<evidence type="ECO:0000256" key="5">
    <source>
        <dbReference type="ARBA" id="ARBA00004496"/>
    </source>
</evidence>
<comment type="function">
    <text evidence="4">Endonuclease that specifically degrades the RNA of RNA-DNA hybrids.</text>
</comment>
<comment type="subcellular location">
    <subcellularLocation>
        <location evidence="5">Cytoplasm</location>
    </subcellularLocation>
</comment>
<dbReference type="GO" id="GO:0004523">
    <property type="term" value="F:RNA-DNA hybrid ribonuclease activity"/>
    <property type="evidence" value="ECO:0007669"/>
    <property type="project" value="UniProtKB-EC"/>
</dbReference>
<evidence type="ECO:0000256" key="6">
    <source>
        <dbReference type="ARBA" id="ARBA00012180"/>
    </source>
</evidence>
<evidence type="ECO:0000256" key="3">
    <source>
        <dbReference type="ARBA" id="ARBA00001946"/>
    </source>
</evidence>
<dbReference type="Pfam" id="PF01351">
    <property type="entry name" value="RNase_HII"/>
    <property type="match status" value="1"/>
</dbReference>
<dbReference type="NCBIfam" id="TIGR00729">
    <property type="entry name" value="ribonuclease HII"/>
    <property type="match status" value="1"/>
</dbReference>
<evidence type="ECO:0000256" key="1">
    <source>
        <dbReference type="ARBA" id="ARBA00000077"/>
    </source>
</evidence>
<evidence type="ECO:0000256" key="8">
    <source>
        <dbReference type="ARBA" id="ARBA00022722"/>
    </source>
</evidence>
<comment type="cofactor">
    <cofactor evidence="3">
        <name>Mg(2+)</name>
        <dbReference type="ChEBI" id="CHEBI:18420"/>
    </cofactor>
</comment>
<feature type="domain" description="RNase H type-2" evidence="12">
    <location>
        <begin position="1"/>
        <end position="259"/>
    </location>
</feature>
<evidence type="ECO:0000256" key="4">
    <source>
        <dbReference type="ARBA" id="ARBA00004065"/>
    </source>
</evidence>
<dbReference type="InterPro" id="IPR036397">
    <property type="entry name" value="RNaseH_sf"/>
</dbReference>
<dbReference type="PROSITE" id="PS51975">
    <property type="entry name" value="RNASE_H_2"/>
    <property type="match status" value="1"/>
</dbReference>
<dbReference type="GO" id="GO:0032299">
    <property type="term" value="C:ribonuclease H2 complex"/>
    <property type="evidence" value="ECO:0007669"/>
    <property type="project" value="TreeGrafter"/>
</dbReference>
<dbReference type="EMBL" id="KP869694">
    <property type="protein sequence ID" value="AKC94965.1"/>
    <property type="molecule type" value="Genomic_DNA"/>
</dbReference>
<keyword evidence="11" id="KW-0378">Hydrolase</keyword>
<evidence type="ECO:0000256" key="10">
    <source>
        <dbReference type="ARBA" id="ARBA00022759"/>
    </source>
</evidence>
<dbReference type="GO" id="GO:0006298">
    <property type="term" value="P:mismatch repair"/>
    <property type="evidence" value="ECO:0007669"/>
    <property type="project" value="TreeGrafter"/>
</dbReference>
<comment type="catalytic activity">
    <reaction evidence="1">
        <text>Endonucleolytic cleavage to 5'-phosphomonoester.</text>
        <dbReference type="EC" id="3.1.26.4"/>
    </reaction>
</comment>
<dbReference type="PANTHER" id="PTHR10954:SF23">
    <property type="entry name" value="RIBONUCLEASE"/>
    <property type="match status" value="1"/>
</dbReference>
<evidence type="ECO:0000256" key="2">
    <source>
        <dbReference type="ARBA" id="ARBA00001936"/>
    </source>
</evidence>
<dbReference type="GO" id="GO:0003723">
    <property type="term" value="F:RNA binding"/>
    <property type="evidence" value="ECO:0007669"/>
    <property type="project" value="InterPro"/>
</dbReference>
<dbReference type="InterPro" id="IPR024567">
    <property type="entry name" value="RNase_HII/HIII_dom"/>
</dbReference>
<keyword evidence="7" id="KW-0963">Cytoplasm</keyword>
<name>A0A0F6PYD2_9ZZZZ</name>
<dbReference type="GO" id="GO:0043137">
    <property type="term" value="P:DNA replication, removal of RNA primer"/>
    <property type="evidence" value="ECO:0007669"/>
    <property type="project" value="TreeGrafter"/>
</dbReference>
<reference evidence="13" key="1">
    <citation type="journal article" date="2015" name="Nature">
        <title>Complex archaea that bridge the gap between prokaryotes and eukaryotes.</title>
        <authorList>
            <person name="Spang A."/>
            <person name="Saw J.H."/>
            <person name="Jorgensen S.L."/>
            <person name="Zaremba-Niedzwiedzka K."/>
            <person name="Martijn J."/>
            <person name="Lind A.E."/>
            <person name="van Eijk R."/>
            <person name="Schleper C."/>
            <person name="Guy L."/>
            <person name="Ettema T.J."/>
        </authorList>
    </citation>
    <scope>NUCLEOTIDE SEQUENCE</scope>
</reference>
<dbReference type="InterPro" id="IPR004649">
    <property type="entry name" value="RNase_H2_suA"/>
</dbReference>
<keyword evidence="8" id="KW-0540">Nuclease</keyword>
<dbReference type="Gene3D" id="3.30.420.10">
    <property type="entry name" value="Ribonuclease H-like superfamily/Ribonuclease H"/>
    <property type="match status" value="1"/>
</dbReference>
<sequence length="267" mass="30695">MGIDEAGKGCVIGPLVIGAVIWKNENIPELEEMNVSDSKNYTTNAQRNLRKKLAEQVRSRSEKTIIQPLYPREIDNAIIANRKSLGSSSPYKMNLNILEIIEIARIIAENPCSKIYIDSLGSPLYFSRTLKEIMKREFSDKISQIEINKTNNFLSIKWNKIISDSELYSNIIAENKADSKFEIVSAASIVAKIYRDEEIRSIERKNDLNKGILASGYANNQLTPFLLKYENVIRKKEFDFIRYQWNWEPLQAILRPKKGSLTNFIKK</sequence>
<evidence type="ECO:0000256" key="9">
    <source>
        <dbReference type="ARBA" id="ARBA00022723"/>
    </source>
</evidence>
<keyword evidence="9" id="KW-0479">Metal-binding</keyword>
<protein>
    <recommendedName>
        <fullName evidence="6">ribonuclease H</fullName>
        <ecNumber evidence="6">3.1.26.4</ecNumber>
    </recommendedName>
</protein>
<organism evidence="13">
    <name type="scientific">uncultured organism</name>
    <dbReference type="NCBI Taxonomy" id="155900"/>
    <lineage>
        <taxon>unclassified sequences</taxon>
        <taxon>environmental samples</taxon>
    </lineage>
</organism>
<dbReference type="PANTHER" id="PTHR10954">
    <property type="entry name" value="RIBONUCLEASE H2 SUBUNIT A"/>
    <property type="match status" value="1"/>
</dbReference>
<accession>A0A0F6PYD2</accession>
<dbReference type="SUPFAM" id="SSF53098">
    <property type="entry name" value="Ribonuclease H-like"/>
    <property type="match status" value="1"/>
</dbReference>
<dbReference type="InterPro" id="IPR012337">
    <property type="entry name" value="RNaseH-like_sf"/>
</dbReference>
<evidence type="ECO:0000313" key="13">
    <source>
        <dbReference type="EMBL" id="AKC94965.1"/>
    </source>
</evidence>
<evidence type="ECO:0000259" key="12">
    <source>
        <dbReference type="PROSITE" id="PS51975"/>
    </source>
</evidence>
<evidence type="ECO:0000256" key="7">
    <source>
        <dbReference type="ARBA" id="ARBA00022490"/>
    </source>
</evidence>
<dbReference type="EC" id="3.1.26.4" evidence="6"/>
<keyword evidence="10" id="KW-0255">Endonuclease</keyword>
<dbReference type="GO" id="GO:0046872">
    <property type="term" value="F:metal ion binding"/>
    <property type="evidence" value="ECO:0007669"/>
    <property type="project" value="UniProtKB-KW"/>
</dbReference>